<evidence type="ECO:0000313" key="4">
    <source>
        <dbReference type="Proteomes" id="UP000039865"/>
    </source>
</evidence>
<accession>A0A078A535</accession>
<dbReference type="Proteomes" id="UP000039865">
    <property type="component" value="Unassembled WGS sequence"/>
</dbReference>
<feature type="coiled-coil region" evidence="1">
    <location>
        <begin position="243"/>
        <end position="280"/>
    </location>
</feature>
<feature type="compositionally biased region" description="Polar residues" evidence="2">
    <location>
        <begin position="462"/>
        <end position="479"/>
    </location>
</feature>
<feature type="region of interest" description="Disordered" evidence="2">
    <location>
        <begin position="455"/>
        <end position="508"/>
    </location>
</feature>
<dbReference type="OrthoDB" id="299584at2759"/>
<reference evidence="3 4" key="1">
    <citation type="submission" date="2014-06" db="EMBL/GenBank/DDBJ databases">
        <authorList>
            <person name="Swart Estienne"/>
        </authorList>
    </citation>
    <scope>NUCLEOTIDE SEQUENCE [LARGE SCALE GENOMIC DNA]</scope>
    <source>
        <strain evidence="3 4">130c</strain>
    </source>
</reference>
<feature type="compositionally biased region" description="Basic and acidic residues" evidence="2">
    <location>
        <begin position="496"/>
        <end position="506"/>
    </location>
</feature>
<sequence length="1111" mass="128746">MQTSNTDSSQEVLPPLDIPPKRSRSQTLLNLLNDKNDIGILLRKGGADMRPININEFFGFNLETRIRQLVSDCVEPLKLHHEQTINRVKVTEDRIKKNAQQINEVGFIMQKTLQRSSSLEEVHQQILLMENERKVSESSIIAEVNQIRQLLRETHEKVISIEEVIRSDRRLHEMLKTDMNHMRNDINTFKDKTSDDYNKFRLDFQNKQDRFYSEVSKVTEQLQIIGIKSKNQAEALTKHETIIETYRNNFQELYDTVNDLNEKKMSKNTYEAELTQIRRDLINLKFKNEDTYQSLQMTDSYIDRYLRVDILNEIFEVIFLTSSDSEQMEKMVEIAKTKYEAIFKKIKDAEQAMKQQNASPERKGQPKLLSVVNKIKQAQSIGQPVFIESFNKVAYKVPTFERSDSKDGEPILTMKYDRFNGMKYNDDTISRSLTDLDSFRRKIIQAQRAYASMASPFKKQASRISGTSNQGLIKTLDNQDSIEEQYEDVDDEDQSENWKTDQRSDTRSMGSIMMFNPDIITSPRAAMRNRKLIKRPTVKKIIVNTQSSANSKTINELKEQTQIISNELVKNEGKHKHHQEKISVLEDLDDELKEIVIESQEQISQLFEKIRALEQQTNDLQEQTSKEDTRILQITEDSIKLQQTQVENMQKDLEEDLRRRIREKSNIDLAMKKFEYDISNLIEKEKKGEEVIGMMMETIRMIFQNSRILTSLIKQDEIDKQSIQLLGMKMNPDSNQNINRQKSKKSVPNVNSQITGISIDNSDELYGGMSQQSALNLPSKSVISIDKNCFSCSGQQNVVMNAFKMACLQYQPQRVLLGSESFERFDLIEQSVRNLEKMNFSPFMQSINQISFANQNNTYMPLLKDNLLNFSNQNIKEQDSVQIVKLDKWTTQTDEDHFHQNLNRSKSSTPQNNIQVIQRSSNELPNLPPNLQKIKQNMNEHISNRNLPELKKVNESYNKSLFKSLAQPKTARQLSRNLVLPSFTNLHRDGIATVSGEGSQTRSTNLLQQYNNYSSMTQQKKKRRDQTYNTSVKLGNETKSSSIKTPPPNNRNLQSADTNAFNSNNMQQVPIMQNVIMQKALQRQKQVKIPEIIASSTPISLHRPDSNQINQ</sequence>
<feature type="coiled-coil region" evidence="1">
    <location>
        <begin position="332"/>
        <end position="359"/>
    </location>
</feature>
<dbReference type="AlphaFoldDB" id="A0A078A535"/>
<keyword evidence="4" id="KW-1185">Reference proteome</keyword>
<evidence type="ECO:0000313" key="3">
    <source>
        <dbReference type="EMBL" id="CDW76690.1"/>
    </source>
</evidence>
<feature type="coiled-coil region" evidence="1">
    <location>
        <begin position="585"/>
        <end position="659"/>
    </location>
</feature>
<dbReference type="EMBL" id="CCKQ01005452">
    <property type="protein sequence ID" value="CDW76690.1"/>
    <property type="molecule type" value="Genomic_DNA"/>
</dbReference>
<feature type="region of interest" description="Disordered" evidence="2">
    <location>
        <begin position="1013"/>
        <end position="1058"/>
    </location>
</feature>
<dbReference type="InParanoid" id="A0A078A535"/>
<feature type="compositionally biased region" description="Polar residues" evidence="2">
    <location>
        <begin position="1"/>
        <end position="11"/>
    </location>
</feature>
<keyword evidence="1" id="KW-0175">Coiled coil</keyword>
<protein>
    <submittedName>
        <fullName evidence="3">Uncharacterized protein</fullName>
    </submittedName>
</protein>
<evidence type="ECO:0000256" key="2">
    <source>
        <dbReference type="SAM" id="MobiDB-lite"/>
    </source>
</evidence>
<gene>
    <name evidence="3" type="primary">Contig13187.g14071</name>
    <name evidence="3" type="ORF">STYLEM_5651</name>
</gene>
<dbReference type="OMA" id="MMMETIR"/>
<organism evidence="3 4">
    <name type="scientific">Stylonychia lemnae</name>
    <name type="common">Ciliate</name>
    <dbReference type="NCBI Taxonomy" id="5949"/>
    <lineage>
        <taxon>Eukaryota</taxon>
        <taxon>Sar</taxon>
        <taxon>Alveolata</taxon>
        <taxon>Ciliophora</taxon>
        <taxon>Intramacronucleata</taxon>
        <taxon>Spirotrichea</taxon>
        <taxon>Stichotrichia</taxon>
        <taxon>Sporadotrichida</taxon>
        <taxon>Oxytrichidae</taxon>
        <taxon>Stylonychinae</taxon>
        <taxon>Stylonychia</taxon>
    </lineage>
</organism>
<evidence type="ECO:0000256" key="1">
    <source>
        <dbReference type="SAM" id="Coils"/>
    </source>
</evidence>
<proteinExistence type="predicted"/>
<feature type="compositionally biased region" description="Acidic residues" evidence="2">
    <location>
        <begin position="480"/>
        <end position="495"/>
    </location>
</feature>
<name>A0A078A535_STYLE</name>
<feature type="region of interest" description="Disordered" evidence="2">
    <location>
        <begin position="1"/>
        <end position="21"/>
    </location>
</feature>
<feature type="compositionally biased region" description="Polar residues" evidence="2">
    <location>
        <begin position="1027"/>
        <end position="1058"/>
    </location>
</feature>